<feature type="compositionally biased region" description="Basic and acidic residues" evidence="1">
    <location>
        <begin position="63"/>
        <end position="79"/>
    </location>
</feature>
<gene>
    <name evidence="2" type="ORF">BTM25_18080</name>
</gene>
<dbReference type="AlphaFoldDB" id="A0A2P4UQU0"/>
<dbReference type="SUPFAM" id="SSF54427">
    <property type="entry name" value="NTF2-like"/>
    <property type="match status" value="1"/>
</dbReference>
<dbReference type="InterPro" id="IPR032710">
    <property type="entry name" value="NTF2-like_dom_sf"/>
</dbReference>
<evidence type="ECO:0000313" key="2">
    <source>
        <dbReference type="EMBL" id="POM27394.1"/>
    </source>
</evidence>
<feature type="region of interest" description="Disordered" evidence="1">
    <location>
        <begin position="1"/>
        <end position="263"/>
    </location>
</feature>
<reference evidence="2 3" key="1">
    <citation type="journal article" date="2017" name="Chemistry">
        <title>Isolation, Biosynthesis and Chemical Modifications of Rubterolones A-F: Rare Tropolone Alkaloids from Actinomadura sp. 5-2.</title>
        <authorList>
            <person name="Guo H."/>
            <person name="Benndorf R."/>
            <person name="Leichnitz D."/>
            <person name="Klassen J.L."/>
            <person name="Vollmers J."/>
            <person name="Gorls H."/>
            <person name="Steinacker M."/>
            <person name="Weigel C."/>
            <person name="Dahse H.M."/>
            <person name="Kaster A.K."/>
            <person name="de Beer Z.W."/>
            <person name="Poulsen M."/>
            <person name="Beemelmanns C."/>
        </authorList>
    </citation>
    <scope>NUCLEOTIDE SEQUENCE [LARGE SCALE GENOMIC DNA]</scope>
    <source>
        <strain evidence="2 3">5-2</strain>
    </source>
</reference>
<evidence type="ECO:0008006" key="4">
    <source>
        <dbReference type="Google" id="ProtNLM"/>
    </source>
</evidence>
<feature type="compositionally biased region" description="Low complexity" evidence="1">
    <location>
        <begin position="219"/>
        <end position="250"/>
    </location>
</feature>
<feature type="compositionally biased region" description="Polar residues" evidence="1">
    <location>
        <begin position="1"/>
        <end position="10"/>
    </location>
</feature>
<protein>
    <recommendedName>
        <fullName evidence="4">Mce-associated membrane protein</fullName>
    </recommendedName>
</protein>
<organism evidence="2 3">
    <name type="scientific">Actinomadura rubteroloni</name>
    <dbReference type="NCBI Taxonomy" id="1926885"/>
    <lineage>
        <taxon>Bacteria</taxon>
        <taxon>Bacillati</taxon>
        <taxon>Actinomycetota</taxon>
        <taxon>Actinomycetes</taxon>
        <taxon>Streptosporangiales</taxon>
        <taxon>Thermomonosporaceae</taxon>
        <taxon>Actinomadura</taxon>
    </lineage>
</organism>
<comment type="caution">
    <text evidence="2">The sequence shown here is derived from an EMBL/GenBank/DDBJ whole genome shotgun (WGS) entry which is preliminary data.</text>
</comment>
<feature type="compositionally biased region" description="Low complexity" evidence="1">
    <location>
        <begin position="28"/>
        <end position="44"/>
    </location>
</feature>
<feature type="compositionally biased region" description="Acidic residues" evidence="1">
    <location>
        <begin position="189"/>
        <end position="208"/>
    </location>
</feature>
<evidence type="ECO:0000313" key="3">
    <source>
        <dbReference type="Proteomes" id="UP000242367"/>
    </source>
</evidence>
<accession>A0A2P4UQU0</accession>
<evidence type="ECO:0000256" key="1">
    <source>
        <dbReference type="SAM" id="MobiDB-lite"/>
    </source>
</evidence>
<feature type="compositionally biased region" description="Basic and acidic residues" evidence="1">
    <location>
        <begin position="167"/>
        <end position="178"/>
    </location>
</feature>
<name>A0A2P4UQU0_9ACTN</name>
<sequence>MAKTRAQQPPETDPPVDDTSGDGPGTVADDAAPARRGAAKAPSSDAREAEPAEDAEAAPDDATGPREGSKPVGATDERPVASGADEPAAAKDAVDGETSADRPATAKDDAPAAAKSLSPAGKADEPAAESSDASDDADEPADAEVEDGPDGAKRRPAGDAEELAASKSERTAKSERAGRAGKAAAAETGDAEDDASDTDEDGDAEDGDEGRPAKDAEESAAAKSEPKAKTGGAAKAAAGKKPVRTRQGARTAGGGRAEQEGGTWSDPLARTALVLVAVAVVFAAWAGQSWYSAAHDDGLKFSKLREQVRQAGEQDVQNLSTLDYRDVAKGLASWRDSSTGDLHDQLVQGGAELEKSVREAQSATTATVLQSGVTELDDRAGRAFMILALRITATQGNGQPTVKQTRMTARLERTPSGWKVSGLVKATEGTSGS</sequence>
<dbReference type="EMBL" id="MTBP01000001">
    <property type="protein sequence ID" value="POM27394.1"/>
    <property type="molecule type" value="Genomic_DNA"/>
</dbReference>
<dbReference type="Proteomes" id="UP000242367">
    <property type="component" value="Unassembled WGS sequence"/>
</dbReference>
<feature type="compositionally biased region" description="Acidic residues" evidence="1">
    <location>
        <begin position="132"/>
        <end position="149"/>
    </location>
</feature>
<keyword evidence="3" id="KW-1185">Reference proteome</keyword>
<feature type="compositionally biased region" description="Low complexity" evidence="1">
    <location>
        <begin position="111"/>
        <end position="121"/>
    </location>
</feature>
<proteinExistence type="predicted"/>
<dbReference type="RefSeq" id="WP_235828306.1">
    <property type="nucleotide sequence ID" value="NZ_MTBP01000001.1"/>
</dbReference>